<comment type="caution">
    <text evidence="1">The sequence shown here is derived from an EMBL/GenBank/DDBJ whole genome shotgun (WGS) entry which is preliminary data.</text>
</comment>
<organism evidence="1 2">
    <name type="scientific">Daphnia magna</name>
    <dbReference type="NCBI Taxonomy" id="35525"/>
    <lineage>
        <taxon>Eukaryota</taxon>
        <taxon>Metazoa</taxon>
        <taxon>Ecdysozoa</taxon>
        <taxon>Arthropoda</taxon>
        <taxon>Crustacea</taxon>
        <taxon>Branchiopoda</taxon>
        <taxon>Diplostraca</taxon>
        <taxon>Cladocera</taxon>
        <taxon>Anomopoda</taxon>
        <taxon>Daphniidae</taxon>
        <taxon>Daphnia</taxon>
    </lineage>
</organism>
<protein>
    <submittedName>
        <fullName evidence="1">Uncharacterized protein</fullName>
    </submittedName>
</protein>
<gene>
    <name evidence="1" type="ORF">OUZ56_003242</name>
</gene>
<accession>A0ABR0A8L0</accession>
<sequence length="130" mass="15286">MTMVLEKLCDEVQLTSELLCHDKLKQHRKKDVQQKDSILFSLWARYMEHELSTIQLLEDIVQELKSTFPAHVTDHPFNNDVDDFNILIFEECYIDIQHSSCSICVDFINKFCTTTPKMFCLYSLKAHSTH</sequence>
<proteinExistence type="predicted"/>
<name>A0ABR0A8L0_9CRUS</name>
<reference evidence="1 2" key="1">
    <citation type="journal article" date="2023" name="Nucleic Acids Res.">
        <title>The hologenome of Daphnia magna reveals possible DNA methylation and microbiome-mediated evolution of the host genome.</title>
        <authorList>
            <person name="Chaturvedi A."/>
            <person name="Li X."/>
            <person name="Dhandapani V."/>
            <person name="Marshall H."/>
            <person name="Kissane S."/>
            <person name="Cuenca-Cambronero M."/>
            <person name="Asole G."/>
            <person name="Calvet F."/>
            <person name="Ruiz-Romero M."/>
            <person name="Marangio P."/>
            <person name="Guigo R."/>
            <person name="Rago D."/>
            <person name="Mirbahai L."/>
            <person name="Eastwood N."/>
            <person name="Colbourne J.K."/>
            <person name="Zhou J."/>
            <person name="Mallon E."/>
            <person name="Orsini L."/>
        </authorList>
    </citation>
    <scope>NUCLEOTIDE SEQUENCE [LARGE SCALE GENOMIC DNA]</scope>
    <source>
        <strain evidence="1">LRV0_1</strain>
    </source>
</reference>
<evidence type="ECO:0000313" key="2">
    <source>
        <dbReference type="Proteomes" id="UP001234178"/>
    </source>
</evidence>
<dbReference type="EMBL" id="JAOYFB010000036">
    <property type="protein sequence ID" value="KAK4021325.1"/>
    <property type="molecule type" value="Genomic_DNA"/>
</dbReference>
<keyword evidence="2" id="KW-1185">Reference proteome</keyword>
<dbReference type="Proteomes" id="UP001234178">
    <property type="component" value="Unassembled WGS sequence"/>
</dbReference>
<evidence type="ECO:0000313" key="1">
    <source>
        <dbReference type="EMBL" id="KAK4021325.1"/>
    </source>
</evidence>